<keyword evidence="4 6" id="KW-0233">DNA recombination</keyword>
<protein>
    <recommendedName>
        <fullName evidence="6">Holliday junction branch migration complex subunit RuvA</fullName>
    </recommendedName>
</protein>
<dbReference type="GO" id="GO:0048476">
    <property type="term" value="C:Holliday junction resolvase complex"/>
    <property type="evidence" value="ECO:0007669"/>
    <property type="project" value="UniProtKB-UniRule"/>
</dbReference>
<dbReference type="Gene3D" id="1.10.8.10">
    <property type="entry name" value="DNA helicase RuvA subunit, C-terminal domain"/>
    <property type="match status" value="1"/>
</dbReference>
<organism evidence="9 10">
    <name type="scientific">Anaerorhabdus furcosa</name>
    <dbReference type="NCBI Taxonomy" id="118967"/>
    <lineage>
        <taxon>Bacteria</taxon>
        <taxon>Bacillati</taxon>
        <taxon>Bacillota</taxon>
        <taxon>Erysipelotrichia</taxon>
        <taxon>Erysipelotrichales</taxon>
        <taxon>Erysipelotrichaceae</taxon>
        <taxon>Anaerorhabdus</taxon>
    </lineage>
</organism>
<comment type="similarity">
    <text evidence="6">Belongs to the RuvA family.</text>
</comment>
<dbReference type="CDD" id="cd14332">
    <property type="entry name" value="UBA_RuvA_C"/>
    <property type="match status" value="1"/>
</dbReference>
<keyword evidence="5 6" id="KW-0234">DNA repair</keyword>
<dbReference type="GO" id="GO:0006310">
    <property type="term" value="P:DNA recombination"/>
    <property type="evidence" value="ECO:0007669"/>
    <property type="project" value="UniProtKB-UniRule"/>
</dbReference>
<keyword evidence="9" id="KW-0547">Nucleotide-binding</keyword>
<comment type="caution">
    <text evidence="6">Lacks conserved residue(s) required for the propagation of feature annotation.</text>
</comment>
<dbReference type="GO" id="GO:0000400">
    <property type="term" value="F:four-way junction DNA binding"/>
    <property type="evidence" value="ECO:0007669"/>
    <property type="project" value="UniProtKB-UniRule"/>
</dbReference>
<comment type="subunit">
    <text evidence="6">Homotetramer. Forms an RuvA(8)-RuvB(12)-Holliday junction (HJ) complex. HJ DNA is sandwiched between 2 RuvA tetramers; dsDNA enters through RuvA and exits via RuvB. An RuvB hexamer assembles on each DNA strand where it exits the tetramer. Each RuvB hexamer is contacted by two RuvA subunits (via domain III) on 2 adjacent RuvB subunits; this complex drives branch migration. In the full resolvosome a probable DNA-RuvA(4)-RuvB(12)-RuvC(2) complex forms which resolves the HJ.</text>
</comment>
<feature type="domain" description="DNA helicase Holliday junction RuvA type" evidence="7">
    <location>
        <begin position="1"/>
        <end position="59"/>
    </location>
</feature>
<dbReference type="STRING" id="118967.SAMN02745191_2332"/>
<dbReference type="SUPFAM" id="SSF46929">
    <property type="entry name" value="DNA helicase RuvA subunit, C-terminal domain"/>
    <property type="match status" value="1"/>
</dbReference>
<reference evidence="10" key="1">
    <citation type="submission" date="2017-02" db="EMBL/GenBank/DDBJ databases">
        <authorList>
            <person name="Varghese N."/>
            <person name="Submissions S."/>
        </authorList>
    </citation>
    <scope>NUCLEOTIDE SEQUENCE [LARGE SCALE GENOMIC DNA]</scope>
    <source>
        <strain evidence="10">ATCC 25662</strain>
    </source>
</reference>
<dbReference type="AlphaFoldDB" id="A0A1T4Q5P0"/>
<dbReference type="HAMAP" id="MF_00031">
    <property type="entry name" value="DNA_HJ_migration_RuvA"/>
    <property type="match status" value="1"/>
</dbReference>
<evidence type="ECO:0000259" key="8">
    <source>
        <dbReference type="Pfam" id="PF07499"/>
    </source>
</evidence>
<comment type="subcellular location">
    <subcellularLocation>
        <location evidence="6">Cytoplasm</location>
    </subcellularLocation>
</comment>
<dbReference type="Gene3D" id="2.40.50.140">
    <property type="entry name" value="Nucleic acid-binding proteins"/>
    <property type="match status" value="1"/>
</dbReference>
<dbReference type="Proteomes" id="UP000243297">
    <property type="component" value="Unassembled WGS sequence"/>
</dbReference>
<comment type="function">
    <text evidence="6">The RuvA-RuvB-RuvC complex processes Holliday junction (HJ) DNA during genetic recombination and DNA repair, while the RuvA-RuvB complex plays an important role in the rescue of blocked DNA replication forks via replication fork reversal (RFR). RuvA specifically binds to HJ cruciform DNA, conferring on it an open structure. The RuvB hexamer acts as an ATP-dependent pump, pulling dsDNA into and through the RuvAB complex. HJ branch migration allows RuvC to scan DNA until it finds its consensus sequence, where it cleaves and resolves the cruciform DNA.</text>
</comment>
<evidence type="ECO:0000256" key="2">
    <source>
        <dbReference type="ARBA" id="ARBA00022763"/>
    </source>
</evidence>
<evidence type="ECO:0000259" key="7">
    <source>
        <dbReference type="Pfam" id="PF01330"/>
    </source>
</evidence>
<dbReference type="SUPFAM" id="SSF50249">
    <property type="entry name" value="Nucleic acid-binding proteins"/>
    <property type="match status" value="1"/>
</dbReference>
<dbReference type="Pfam" id="PF14520">
    <property type="entry name" value="HHH_5"/>
    <property type="match status" value="1"/>
</dbReference>
<keyword evidence="3 6" id="KW-0238">DNA-binding</keyword>
<keyword evidence="9" id="KW-0347">Helicase</keyword>
<proteinExistence type="inferred from homology"/>
<dbReference type="GO" id="GO:0005524">
    <property type="term" value="F:ATP binding"/>
    <property type="evidence" value="ECO:0007669"/>
    <property type="project" value="InterPro"/>
</dbReference>
<evidence type="ECO:0000256" key="1">
    <source>
        <dbReference type="ARBA" id="ARBA00022490"/>
    </source>
</evidence>
<name>A0A1T4Q5P0_9FIRM</name>
<dbReference type="Pfam" id="PF01330">
    <property type="entry name" value="RuvA_N"/>
    <property type="match status" value="1"/>
</dbReference>
<dbReference type="GO" id="GO:0006281">
    <property type="term" value="P:DNA repair"/>
    <property type="evidence" value="ECO:0007669"/>
    <property type="project" value="UniProtKB-UniRule"/>
</dbReference>
<keyword evidence="10" id="KW-1185">Reference proteome</keyword>
<dbReference type="GO" id="GO:0009378">
    <property type="term" value="F:four-way junction helicase activity"/>
    <property type="evidence" value="ECO:0007669"/>
    <property type="project" value="InterPro"/>
</dbReference>
<dbReference type="OrthoDB" id="5293449at2"/>
<feature type="domain" description="Holliday junction DNA helicase RuvA C-terminal" evidence="8">
    <location>
        <begin position="142"/>
        <end position="186"/>
    </location>
</feature>
<dbReference type="EMBL" id="FUWY01000008">
    <property type="protein sequence ID" value="SJZ99083.1"/>
    <property type="molecule type" value="Genomic_DNA"/>
</dbReference>
<evidence type="ECO:0000313" key="9">
    <source>
        <dbReference type="EMBL" id="SJZ99083.1"/>
    </source>
</evidence>
<keyword evidence="1 6" id="KW-0963">Cytoplasm</keyword>
<dbReference type="RefSeq" id="WP_078712718.1">
    <property type="nucleotide sequence ID" value="NZ_FUWY01000008.1"/>
</dbReference>
<dbReference type="Gene3D" id="1.10.150.20">
    <property type="entry name" value="5' to 3' exonuclease, C-terminal subdomain"/>
    <property type="match status" value="1"/>
</dbReference>
<comment type="domain">
    <text evidence="6">Has three domains with a flexible linker between the domains II and III and assumes an 'L' shape. Domain III is highly mobile and contacts RuvB.</text>
</comment>
<dbReference type="InterPro" id="IPR010994">
    <property type="entry name" value="RuvA_2-like"/>
</dbReference>
<dbReference type="GO" id="GO:0005737">
    <property type="term" value="C:cytoplasm"/>
    <property type="evidence" value="ECO:0007669"/>
    <property type="project" value="UniProtKB-SubCell"/>
</dbReference>
<sequence>MIAFIRGKVFAYGIDWIILDNQGIGYRINFGHPESVKLNQEIQIFTYQHVREDELSLYGFLSLEEQELFLKLISVKGLGPRTAMAMCSKFPYTQIVQSIENGDISFLKGMPGVGNKTASQIILDLKGKLVSANKNEPVSTEIQDALEGLKSLGYKQGEIQSVANSLSERPGLSSDEYLKLGLQLLMKKKVGG</sequence>
<evidence type="ECO:0000313" key="10">
    <source>
        <dbReference type="Proteomes" id="UP000243297"/>
    </source>
</evidence>
<gene>
    <name evidence="6" type="primary">ruvA</name>
    <name evidence="9" type="ORF">SAMN02745191_2332</name>
</gene>
<dbReference type="GO" id="GO:0009379">
    <property type="term" value="C:Holliday junction helicase complex"/>
    <property type="evidence" value="ECO:0007669"/>
    <property type="project" value="InterPro"/>
</dbReference>
<accession>A0A1T4Q5P0</accession>
<evidence type="ECO:0000256" key="5">
    <source>
        <dbReference type="ARBA" id="ARBA00023204"/>
    </source>
</evidence>
<dbReference type="InterPro" id="IPR000085">
    <property type="entry name" value="RuvA"/>
</dbReference>
<dbReference type="SUPFAM" id="SSF47781">
    <property type="entry name" value="RuvA domain 2-like"/>
    <property type="match status" value="1"/>
</dbReference>
<dbReference type="InterPro" id="IPR011114">
    <property type="entry name" value="RuvA_C"/>
</dbReference>
<dbReference type="InterPro" id="IPR036267">
    <property type="entry name" value="RuvA_C_sf"/>
</dbReference>
<keyword evidence="9" id="KW-0067">ATP-binding</keyword>
<evidence type="ECO:0000256" key="3">
    <source>
        <dbReference type="ARBA" id="ARBA00023125"/>
    </source>
</evidence>
<dbReference type="InterPro" id="IPR012340">
    <property type="entry name" value="NA-bd_OB-fold"/>
</dbReference>
<evidence type="ECO:0000256" key="6">
    <source>
        <dbReference type="HAMAP-Rule" id="MF_00031"/>
    </source>
</evidence>
<evidence type="ECO:0000256" key="4">
    <source>
        <dbReference type="ARBA" id="ARBA00023172"/>
    </source>
</evidence>
<keyword evidence="9" id="KW-0378">Hydrolase</keyword>
<dbReference type="Pfam" id="PF07499">
    <property type="entry name" value="RuvA_C"/>
    <property type="match status" value="1"/>
</dbReference>
<dbReference type="NCBIfam" id="TIGR00084">
    <property type="entry name" value="ruvA"/>
    <property type="match status" value="1"/>
</dbReference>
<feature type="region of interest" description="Domain III" evidence="6">
    <location>
        <begin position="142"/>
        <end position="192"/>
    </location>
</feature>
<keyword evidence="2 6" id="KW-0227">DNA damage</keyword>
<dbReference type="InterPro" id="IPR013849">
    <property type="entry name" value="DNA_helicase_Holl-junc_RuvA_I"/>
</dbReference>